<dbReference type="RefSeq" id="WP_127028418.1">
    <property type="nucleotide sequence ID" value="NZ_RYFG02000118.1"/>
</dbReference>
<reference evidence="3 4" key="1">
    <citation type="journal article" date="2019" name="Antonie Van Leeuwenhoek">
        <title>Description of 'Ca. Methylobacter oryzae' KRF1, a novel species from the environmentally important Methylobacter clade 2.</title>
        <authorList>
            <person name="Khatri K."/>
            <person name="Mohite J.A."/>
            <person name="Pandit P.S."/>
            <person name="Bahulikar R."/>
            <person name="Rahalkar M.C."/>
        </authorList>
    </citation>
    <scope>NUCLEOTIDE SEQUENCE [LARGE SCALE GENOMIC DNA]</scope>
    <source>
        <strain evidence="3 4">KRF1</strain>
    </source>
</reference>
<dbReference type="Pfam" id="PF13372">
    <property type="entry name" value="Alginate_exp"/>
    <property type="match status" value="1"/>
</dbReference>
<evidence type="ECO:0000256" key="1">
    <source>
        <dbReference type="SAM" id="SignalP"/>
    </source>
</evidence>
<comment type="caution">
    <text evidence="3">The sequence shown here is derived from an EMBL/GenBank/DDBJ whole genome shotgun (WGS) entry which is preliminary data.</text>
</comment>
<keyword evidence="1" id="KW-0732">Signal</keyword>
<organism evidence="3 4">
    <name type="scientific">Candidatus Methylobacter oryzae</name>
    <dbReference type="NCBI Taxonomy" id="2497749"/>
    <lineage>
        <taxon>Bacteria</taxon>
        <taxon>Pseudomonadati</taxon>
        <taxon>Pseudomonadota</taxon>
        <taxon>Gammaproteobacteria</taxon>
        <taxon>Methylococcales</taxon>
        <taxon>Methylococcaceae</taxon>
        <taxon>Methylobacter</taxon>
    </lineage>
</organism>
<sequence length="413" mass="47016">MLIIKKELAVSVLAIVSTTTVMADDFNKSIERALKFGQDDAKYGQIKLDLRYRYDNTDSANPKKEVANASTLRLRLGYLTPIFNGFQAYAEFQGNQDIGVNSYDSRMNGKTQYEQIADPQQNELNQLWVSYKGIPNTEAKLGRQAIQIDNERFIGASAWRQLERTYDAFLLNNTSLPNTSVILGYINKDQNTDSTIQSLQLPLANISYNFDNFGKLTGYSYFMDFRDPALYQASNQTYGVSFEGARKLNDTFGFVYRTEYAYQSNYGQSIPYQADYYHIIGGFSAYGFIVKGAMEQLGGKGLNKTFDTPLGLVHKFSGWADVFVITPNDGYRDVYASVEKELMGIKLIGFYRDWSDDSSKKHYGDEWDFMITKEFFKHYNLMAKYAYFNADTEGSAIGKYDTQKIWLGAGIVF</sequence>
<evidence type="ECO:0000259" key="2">
    <source>
        <dbReference type="Pfam" id="PF13372"/>
    </source>
</evidence>
<name>A0ABY3C5R7_9GAMM</name>
<protein>
    <recommendedName>
        <fullName evidence="2">Alginate export domain-containing protein</fullName>
    </recommendedName>
</protein>
<feature type="signal peptide" evidence="1">
    <location>
        <begin position="1"/>
        <end position="23"/>
    </location>
</feature>
<evidence type="ECO:0000313" key="3">
    <source>
        <dbReference type="EMBL" id="TRW90363.1"/>
    </source>
</evidence>
<dbReference type="InterPro" id="IPR023614">
    <property type="entry name" value="Porin_dom_sf"/>
</dbReference>
<dbReference type="Proteomes" id="UP000733744">
    <property type="component" value="Unassembled WGS sequence"/>
</dbReference>
<keyword evidence="4" id="KW-1185">Reference proteome</keyword>
<gene>
    <name evidence="3" type="ORF">EKO24_019235</name>
</gene>
<dbReference type="EMBL" id="RYFG02000118">
    <property type="protein sequence ID" value="TRW90363.1"/>
    <property type="molecule type" value="Genomic_DNA"/>
</dbReference>
<dbReference type="InterPro" id="IPR025388">
    <property type="entry name" value="Alginate_export_dom"/>
</dbReference>
<evidence type="ECO:0000313" key="4">
    <source>
        <dbReference type="Proteomes" id="UP000733744"/>
    </source>
</evidence>
<accession>A0ABY3C5R7</accession>
<feature type="chain" id="PRO_5046879060" description="Alginate export domain-containing protein" evidence="1">
    <location>
        <begin position="24"/>
        <end position="413"/>
    </location>
</feature>
<proteinExistence type="predicted"/>
<feature type="domain" description="Alginate export" evidence="2">
    <location>
        <begin position="86"/>
        <end position="173"/>
    </location>
</feature>
<dbReference type="Gene3D" id="2.40.160.10">
    <property type="entry name" value="Porin"/>
    <property type="match status" value="1"/>
</dbReference>